<dbReference type="Gene3D" id="3.90.1410.10">
    <property type="entry name" value="set domain protein methyltransferase, domain 1"/>
    <property type="match status" value="1"/>
</dbReference>
<dbReference type="InterPro" id="IPR050600">
    <property type="entry name" value="SETD3_SETD6_MTase"/>
</dbReference>
<dbReference type="PANTHER" id="PTHR13271">
    <property type="entry name" value="UNCHARACTERIZED PUTATIVE METHYLTRANSFERASE"/>
    <property type="match status" value="1"/>
</dbReference>
<comment type="caution">
    <text evidence="1">The sequence shown here is derived from an EMBL/GenBank/DDBJ whole genome shotgun (WGS) entry which is preliminary data.</text>
</comment>
<dbReference type="PANTHER" id="PTHR13271:SF140">
    <property type="entry name" value="SET DOMAIN-CONTAINING PROTEIN"/>
    <property type="match status" value="1"/>
</dbReference>
<name>A0ABP1FXZ8_9CHLO</name>
<protein>
    <submittedName>
        <fullName evidence="1">G7504 protein</fullName>
    </submittedName>
</protein>
<dbReference type="InterPro" id="IPR046341">
    <property type="entry name" value="SET_dom_sf"/>
</dbReference>
<dbReference type="CDD" id="cd10527">
    <property type="entry name" value="SET_LSMT"/>
    <property type="match status" value="1"/>
</dbReference>
<proteinExistence type="predicted"/>
<reference evidence="1 2" key="1">
    <citation type="submission" date="2024-06" db="EMBL/GenBank/DDBJ databases">
        <authorList>
            <person name="Kraege A."/>
            <person name="Thomma B."/>
        </authorList>
    </citation>
    <scope>NUCLEOTIDE SEQUENCE [LARGE SCALE GENOMIC DNA]</scope>
</reference>
<accession>A0ABP1FXZ8</accession>
<evidence type="ECO:0000313" key="1">
    <source>
        <dbReference type="EMBL" id="CAL5224765.1"/>
    </source>
</evidence>
<dbReference type="Proteomes" id="UP001497392">
    <property type="component" value="Unassembled WGS sequence"/>
</dbReference>
<sequence>MSSSQRLLSTYICGPKAHVSQPSPIPEGDWLPEFISWLHANGASGVNQPGAKLALYEEEAEAGNPANRGVLFTEAVGDVTAEAPLLRVPLRLGIWDKGAQIHKQCPGLTELGCLALALLEEVSQGSGSQRWPWLRVLPREVPSLYGSFPVELHSELEGFVPAADLDKARHRAAQERAAAAPRSRAFCLEQLRWALSVVHSRALAVPGPGGVIVPMLVPMIDMFNHGNFAGSSIPDIDSGLTQSSTFLEQNAAGPSENVRWQVNQSEQGDWEVQIVATQQFEPGEEALFSYGARGQPSAYFMLHYGFVPVCNSYDEAILFTSSQEALAWVLQKYPPETLHAASTDAVQERRRAAEHKAASIAKGASDGTALHPDELESLPLLKVYGRGQTQAIDGRLVAALQALHGGAEGAEAYARAVVGTRCRELLGRSGWTSLREDLRSLIQGGSNWSQYWEATLQKCERAWELEQTGSFHEGLCDRGKGNCSPSSSEAMVNVSALRASQKLILWTYILSQPPT</sequence>
<evidence type="ECO:0000313" key="2">
    <source>
        <dbReference type="Proteomes" id="UP001497392"/>
    </source>
</evidence>
<keyword evidence="2" id="KW-1185">Reference proteome</keyword>
<gene>
    <name evidence="1" type="primary">g7504</name>
    <name evidence="1" type="ORF">VP750_LOCUS6424</name>
</gene>
<dbReference type="SUPFAM" id="SSF82199">
    <property type="entry name" value="SET domain"/>
    <property type="match status" value="1"/>
</dbReference>
<organism evidence="1 2">
    <name type="scientific">Coccomyxa viridis</name>
    <dbReference type="NCBI Taxonomy" id="1274662"/>
    <lineage>
        <taxon>Eukaryota</taxon>
        <taxon>Viridiplantae</taxon>
        <taxon>Chlorophyta</taxon>
        <taxon>core chlorophytes</taxon>
        <taxon>Trebouxiophyceae</taxon>
        <taxon>Trebouxiophyceae incertae sedis</taxon>
        <taxon>Coccomyxaceae</taxon>
        <taxon>Coccomyxa</taxon>
    </lineage>
</organism>
<dbReference type="EMBL" id="CAXHTA020000011">
    <property type="protein sequence ID" value="CAL5224765.1"/>
    <property type="molecule type" value="Genomic_DNA"/>
</dbReference>